<comment type="caution">
    <text evidence="1">The sequence shown here is derived from an EMBL/GenBank/DDBJ whole genome shotgun (WGS) entry which is preliminary data.</text>
</comment>
<reference evidence="1" key="1">
    <citation type="submission" date="2021-09" db="EMBL/GenBank/DDBJ databases">
        <title>Genomic analysis of Ralstonia spp.</title>
        <authorList>
            <person name="Aburjaile F."/>
            <person name="Ariute J.C."/>
            <person name="Pais A.K.L."/>
            <person name="Albuquerque G.M.R."/>
            <person name="Silva A.M.F."/>
            <person name="Brenig B."/>
            <person name="Azevedo V."/>
            <person name="Matiuzzi M."/>
            <person name="Ramos R."/>
            <person name="Goes-Neto A."/>
            <person name="Soares S."/>
            <person name="Iseppon A.M.B."/>
            <person name="Souza E."/>
            <person name="Gama M."/>
        </authorList>
    </citation>
    <scope>NUCLEOTIDE SEQUENCE</scope>
    <source>
        <strain evidence="1">B4</strain>
    </source>
</reference>
<name>A0AAE3T5R2_RALSL</name>
<organism evidence="1 2">
    <name type="scientific">Ralstonia solanacearum</name>
    <name type="common">Pseudomonas solanacearum</name>
    <dbReference type="NCBI Taxonomy" id="305"/>
    <lineage>
        <taxon>Bacteria</taxon>
        <taxon>Pseudomonadati</taxon>
        <taxon>Pseudomonadota</taxon>
        <taxon>Betaproteobacteria</taxon>
        <taxon>Burkholderiales</taxon>
        <taxon>Burkholderiaceae</taxon>
        <taxon>Ralstonia</taxon>
        <taxon>Ralstonia solanacearum species complex</taxon>
    </lineage>
</organism>
<accession>A0AAE3T5R2</accession>
<evidence type="ECO:0000313" key="2">
    <source>
        <dbReference type="Proteomes" id="UP001143674"/>
    </source>
</evidence>
<sequence length="47" mass="5225">MKKLGRIKGGLLYWAAVAAVLGVHAYGLHLDQEAQTELRINVRHKQA</sequence>
<dbReference type="AlphaFoldDB" id="A0AAE3T5R2"/>
<dbReference type="EMBL" id="JAIVEX010000010">
    <property type="protein sequence ID" value="MDB0523782.1"/>
    <property type="molecule type" value="Genomic_DNA"/>
</dbReference>
<proteinExistence type="predicted"/>
<evidence type="ECO:0000313" key="1">
    <source>
        <dbReference type="EMBL" id="MDB0523782.1"/>
    </source>
</evidence>
<protein>
    <submittedName>
        <fullName evidence="1">Uncharacterized protein</fullName>
    </submittedName>
</protein>
<dbReference type="Proteomes" id="UP001143674">
    <property type="component" value="Unassembled WGS sequence"/>
</dbReference>
<dbReference type="RefSeq" id="WP_184849620.1">
    <property type="nucleotide sequence ID" value="NZ_JABZEH010000001.1"/>
</dbReference>
<gene>
    <name evidence="1" type="ORF">LBW55_19450</name>
</gene>